<comment type="caution">
    <text evidence="1">The sequence shown here is derived from an EMBL/GenBank/DDBJ whole genome shotgun (WGS) entry which is preliminary data.</text>
</comment>
<dbReference type="AlphaFoldDB" id="A0A9D1TE61"/>
<proteinExistence type="predicted"/>
<dbReference type="NCBIfam" id="NF045650">
    <property type="entry name" value="CD1247_Nterm"/>
    <property type="match status" value="1"/>
</dbReference>
<reference evidence="1" key="2">
    <citation type="journal article" date="2021" name="PeerJ">
        <title>Extensive microbial diversity within the chicken gut microbiome revealed by metagenomics and culture.</title>
        <authorList>
            <person name="Gilroy R."/>
            <person name="Ravi A."/>
            <person name="Getino M."/>
            <person name="Pursley I."/>
            <person name="Horton D.L."/>
            <person name="Alikhan N.F."/>
            <person name="Baker D."/>
            <person name="Gharbi K."/>
            <person name="Hall N."/>
            <person name="Watson M."/>
            <person name="Adriaenssens E.M."/>
            <person name="Foster-Nyarko E."/>
            <person name="Jarju S."/>
            <person name="Secka A."/>
            <person name="Antonio M."/>
            <person name="Oren A."/>
            <person name="Chaudhuri R.R."/>
            <person name="La Ragione R."/>
            <person name="Hildebrand F."/>
            <person name="Pallen M.J."/>
        </authorList>
    </citation>
    <scope>NUCLEOTIDE SEQUENCE</scope>
    <source>
        <strain evidence="1">CHK183-6373</strain>
    </source>
</reference>
<evidence type="ECO:0000313" key="2">
    <source>
        <dbReference type="Proteomes" id="UP000886884"/>
    </source>
</evidence>
<name>A0A9D1TE61_9FIRM</name>
<sequence>MSDFTRKIQYLKGLADGMNATDAAAQWDFVRKLVDALGVAAESIDDLFEMNSELNDYVESIDDDLYRLESDFDGEMEDGDEYYEMENGGETEKAQLRPFPGSVHAGSSDKSIVQYCPHCLHGYRVSLADFLEQVKGYCPNCGEPISIPSCEDADALPFLRKEEPHGDLE</sequence>
<dbReference type="Proteomes" id="UP000886884">
    <property type="component" value="Unassembled WGS sequence"/>
</dbReference>
<gene>
    <name evidence="1" type="ORF">IAA64_13300</name>
</gene>
<dbReference type="InterPro" id="IPR054688">
    <property type="entry name" value="CD1247_N"/>
</dbReference>
<dbReference type="EMBL" id="DVOT01000243">
    <property type="protein sequence ID" value="HIV28933.1"/>
    <property type="molecule type" value="Genomic_DNA"/>
</dbReference>
<evidence type="ECO:0000313" key="1">
    <source>
        <dbReference type="EMBL" id="HIV28933.1"/>
    </source>
</evidence>
<accession>A0A9D1TE61</accession>
<organism evidence="1 2">
    <name type="scientific">Candidatus Ornithocaccomicrobium faecavium</name>
    <dbReference type="NCBI Taxonomy" id="2840890"/>
    <lineage>
        <taxon>Bacteria</taxon>
        <taxon>Bacillati</taxon>
        <taxon>Bacillota</taxon>
        <taxon>Clostridia</taxon>
        <taxon>Candidatus Ornithocaccomicrobium</taxon>
    </lineage>
</organism>
<reference evidence="1" key="1">
    <citation type="submission" date="2020-10" db="EMBL/GenBank/DDBJ databases">
        <authorList>
            <person name="Gilroy R."/>
        </authorList>
    </citation>
    <scope>NUCLEOTIDE SEQUENCE</scope>
    <source>
        <strain evidence="1">CHK183-6373</strain>
    </source>
</reference>
<protein>
    <submittedName>
        <fullName evidence="1">Uncharacterized protein</fullName>
    </submittedName>
</protein>